<dbReference type="CDD" id="cd06533">
    <property type="entry name" value="Glyco_transf_WecG_TagA"/>
    <property type="match status" value="1"/>
</dbReference>
<accession>A0ABW9Y228</accession>
<keyword evidence="1" id="KW-0328">Glycosyltransferase</keyword>
<dbReference type="NCBIfam" id="TIGR00696">
    <property type="entry name" value="wecG_tagA_cpsF"/>
    <property type="match status" value="1"/>
</dbReference>
<keyword evidence="2" id="KW-0808">Transferase</keyword>
<dbReference type="RefSeq" id="WP_161765545.1">
    <property type="nucleotide sequence ID" value="NZ_JAAATW010000001.1"/>
</dbReference>
<dbReference type="Pfam" id="PF03808">
    <property type="entry name" value="Glyco_tran_WecG"/>
    <property type="match status" value="1"/>
</dbReference>
<organism evidence="3 4">
    <name type="scientific">Paragemmobacter ruber</name>
    <dbReference type="NCBI Taxonomy" id="1985673"/>
    <lineage>
        <taxon>Bacteria</taxon>
        <taxon>Pseudomonadati</taxon>
        <taxon>Pseudomonadota</taxon>
        <taxon>Alphaproteobacteria</taxon>
        <taxon>Rhodobacterales</taxon>
        <taxon>Paracoccaceae</taxon>
        <taxon>Paragemmobacter</taxon>
    </lineage>
</organism>
<gene>
    <name evidence="3" type="ORF">GU920_03365</name>
</gene>
<evidence type="ECO:0000256" key="2">
    <source>
        <dbReference type="ARBA" id="ARBA00022679"/>
    </source>
</evidence>
<name>A0ABW9Y228_9RHOB</name>
<evidence type="ECO:0000313" key="3">
    <source>
        <dbReference type="EMBL" id="NBE06556.1"/>
    </source>
</evidence>
<sequence>MEIFVARIGQERPKPEELAGPGVLALVDVPTRAALLAGMEAALDAGQGFAVATLNLDHIVKLRRAPAFRRAYAAQTHVVADGNPVVWLSHLAGRRDVELVPGSELITPVVAMAARKGVAVALFGSTEPVLRAAAARLEADHQGLRVAACIAPPMGFDPESAAADALLDEVAASGARLCLLALGAPKQEMLAARGISRHPGLGFLSIGAGLDFIVGHQTRAPLWVRRIAMEWLWRMLSNPRRLAKRYFDCALVLPGLALAARRIGRG</sequence>
<reference evidence="4" key="1">
    <citation type="submission" date="2020-01" db="EMBL/GenBank/DDBJ databases">
        <title>Sphingomonas sp. strain CSW-10.</title>
        <authorList>
            <person name="Chen W.-M."/>
        </authorList>
    </citation>
    <scope>NUCLEOTIDE SEQUENCE [LARGE SCALE GENOMIC DNA]</scope>
    <source>
        <strain evidence="4">CCP-1</strain>
    </source>
</reference>
<dbReference type="InterPro" id="IPR004629">
    <property type="entry name" value="WecG_TagA_CpsF"/>
</dbReference>
<dbReference type="EMBL" id="JAAATW010000001">
    <property type="protein sequence ID" value="NBE06556.1"/>
    <property type="molecule type" value="Genomic_DNA"/>
</dbReference>
<dbReference type="PANTHER" id="PTHR34136">
    <property type="match status" value="1"/>
</dbReference>
<keyword evidence="4" id="KW-1185">Reference proteome</keyword>
<evidence type="ECO:0000256" key="1">
    <source>
        <dbReference type="ARBA" id="ARBA00022676"/>
    </source>
</evidence>
<dbReference type="PANTHER" id="PTHR34136:SF1">
    <property type="entry name" value="UDP-N-ACETYL-D-MANNOSAMINURONIC ACID TRANSFERASE"/>
    <property type="match status" value="1"/>
</dbReference>
<evidence type="ECO:0000313" key="4">
    <source>
        <dbReference type="Proteomes" id="UP001517376"/>
    </source>
</evidence>
<dbReference type="Proteomes" id="UP001517376">
    <property type="component" value="Unassembled WGS sequence"/>
</dbReference>
<comment type="caution">
    <text evidence="3">The sequence shown here is derived from an EMBL/GenBank/DDBJ whole genome shotgun (WGS) entry which is preliminary data.</text>
</comment>
<proteinExistence type="predicted"/>
<protein>
    <submittedName>
        <fullName evidence="3">WecB/TagA/CpsF family glycosyltransferase</fullName>
    </submittedName>
</protein>